<dbReference type="Proteomes" id="UP001642464">
    <property type="component" value="Unassembled WGS sequence"/>
</dbReference>
<reference evidence="3 4" key="1">
    <citation type="submission" date="2024-02" db="EMBL/GenBank/DDBJ databases">
        <authorList>
            <person name="Chen Y."/>
            <person name="Shah S."/>
            <person name="Dougan E. K."/>
            <person name="Thang M."/>
            <person name="Chan C."/>
        </authorList>
    </citation>
    <scope>NUCLEOTIDE SEQUENCE [LARGE SCALE GENOMIC DNA]</scope>
</reference>
<keyword evidence="2" id="KW-1133">Transmembrane helix</keyword>
<organism evidence="3 4">
    <name type="scientific">Durusdinium trenchii</name>
    <dbReference type="NCBI Taxonomy" id="1381693"/>
    <lineage>
        <taxon>Eukaryota</taxon>
        <taxon>Sar</taxon>
        <taxon>Alveolata</taxon>
        <taxon>Dinophyceae</taxon>
        <taxon>Suessiales</taxon>
        <taxon>Symbiodiniaceae</taxon>
        <taxon>Durusdinium</taxon>
    </lineage>
</organism>
<proteinExistence type="predicted"/>
<evidence type="ECO:0000256" key="1">
    <source>
        <dbReference type="SAM" id="MobiDB-lite"/>
    </source>
</evidence>
<keyword evidence="2" id="KW-0472">Membrane</keyword>
<feature type="region of interest" description="Disordered" evidence="1">
    <location>
        <begin position="1"/>
        <end position="21"/>
    </location>
</feature>
<comment type="caution">
    <text evidence="3">The sequence shown here is derived from an EMBL/GenBank/DDBJ whole genome shotgun (WGS) entry which is preliminary data.</text>
</comment>
<evidence type="ECO:0000313" key="3">
    <source>
        <dbReference type="EMBL" id="CAK8996644.1"/>
    </source>
</evidence>
<feature type="transmembrane region" description="Helical" evidence="2">
    <location>
        <begin position="203"/>
        <end position="223"/>
    </location>
</feature>
<protein>
    <submittedName>
        <fullName evidence="3">Uncharacterized protein</fullName>
    </submittedName>
</protein>
<feature type="transmembrane region" description="Helical" evidence="2">
    <location>
        <begin position="179"/>
        <end position="197"/>
    </location>
</feature>
<gene>
    <name evidence="3" type="ORF">SCF082_LOCUS4884</name>
</gene>
<feature type="transmembrane region" description="Helical" evidence="2">
    <location>
        <begin position="98"/>
        <end position="122"/>
    </location>
</feature>
<sequence length="308" mass="33236">MSRGPRAGPGGEDAASAAQSPDSFTDLVHPVPLAPAPVEVEEDLKLCLVLRSGRGDQGLLHSDSGSELEMRLPKEPHGFCARVWRTLLRLRNRRLHAWAWRTANLGVSSLLISLIFFMLILFEGMVSAILVSTFHRLGIGQASGVYLLLPCPLAPLSPLMGLAALVLRRPFLGRLQAQLSLMAVINVVVVGTLYWMPGLLAPLLASGLLHVLVSYFAAIFSGLEMSNADLVMAEDSGDATLASIREASLRAAQTNREEEGICMAILPGRRAARVVLGVLGGVQVARTTSGLLNQVDSSRNKWWKMDED</sequence>
<evidence type="ECO:0000313" key="4">
    <source>
        <dbReference type="Proteomes" id="UP001642464"/>
    </source>
</evidence>
<keyword evidence="2" id="KW-0812">Transmembrane</keyword>
<name>A0ABP0I234_9DINO</name>
<keyword evidence="4" id="KW-1185">Reference proteome</keyword>
<evidence type="ECO:0000256" key="2">
    <source>
        <dbReference type="SAM" id="Phobius"/>
    </source>
</evidence>
<feature type="transmembrane region" description="Helical" evidence="2">
    <location>
        <begin position="142"/>
        <end position="167"/>
    </location>
</feature>
<dbReference type="EMBL" id="CAXAMM010002559">
    <property type="protein sequence ID" value="CAK8996644.1"/>
    <property type="molecule type" value="Genomic_DNA"/>
</dbReference>
<accession>A0ABP0I234</accession>